<evidence type="ECO:0000256" key="4">
    <source>
        <dbReference type="ARBA" id="ARBA00012045"/>
    </source>
</evidence>
<sequence length="348" mass="39321">MNFSKILIAWYLGNKRDLPWRSTTNPYLIWLSEIMLQQTRVEQALPYYFAFVDAFPTVTDLANAPEDKILRLWQGLGYYSRARNMHATAKQVVEQHQGAFPTSYKELIKLKGIGPYTAAAIASFAFREAVAVVDGNVYRVLSRIYGIDVDIAKSEAKSIFAEKAQSLLSVKTPDLYNQALMEFGALQCVPRNPSCHTCPFSSSCFAYQNQRVTELPVKSKAKKARKRYFNYFVTANAKGEIALQQRLQNDIWQKLYEFPLLETEAEIDAEAAVAAVNKLMPAAVVKRIDAFPVRASHKLSHQIIELCFWKLEIDGDLPVAVPLNSVVDYPMPIALHNFTVAEISRAEK</sequence>
<accession>A0A255ZVT4</accession>
<dbReference type="AlphaFoldDB" id="A0A255ZVT4"/>
<dbReference type="Gene3D" id="3.90.79.10">
    <property type="entry name" value="Nucleoside Triphosphate Pyrophosphohydrolase"/>
    <property type="match status" value="1"/>
</dbReference>
<protein>
    <recommendedName>
        <fullName evidence="5 14">Adenine DNA glycosylase</fullName>
        <ecNumber evidence="4 14">3.2.2.31</ecNumber>
    </recommendedName>
</protein>
<dbReference type="CDD" id="cd00056">
    <property type="entry name" value="ENDO3c"/>
    <property type="match status" value="1"/>
</dbReference>
<evidence type="ECO:0000256" key="11">
    <source>
        <dbReference type="ARBA" id="ARBA00023014"/>
    </source>
</evidence>
<dbReference type="GO" id="GO:0006298">
    <property type="term" value="P:mismatch repair"/>
    <property type="evidence" value="ECO:0007669"/>
    <property type="project" value="TreeGrafter"/>
</dbReference>
<dbReference type="OrthoDB" id="9802365at2"/>
<dbReference type="EMBL" id="NOXX01000180">
    <property type="protein sequence ID" value="OYQ45512.1"/>
    <property type="molecule type" value="Genomic_DNA"/>
</dbReference>
<proteinExistence type="inferred from homology"/>
<evidence type="ECO:0000256" key="6">
    <source>
        <dbReference type="ARBA" id="ARBA00022485"/>
    </source>
</evidence>
<evidence type="ECO:0000256" key="1">
    <source>
        <dbReference type="ARBA" id="ARBA00000843"/>
    </source>
</evidence>
<evidence type="ECO:0000256" key="12">
    <source>
        <dbReference type="ARBA" id="ARBA00023204"/>
    </source>
</evidence>
<dbReference type="InterPro" id="IPR003265">
    <property type="entry name" value="HhH-GPD_domain"/>
</dbReference>
<keyword evidence="6" id="KW-0004">4Fe-4S</keyword>
<evidence type="ECO:0000256" key="14">
    <source>
        <dbReference type="RuleBase" id="RU365096"/>
    </source>
</evidence>
<evidence type="ECO:0000256" key="7">
    <source>
        <dbReference type="ARBA" id="ARBA00022723"/>
    </source>
</evidence>
<dbReference type="GO" id="GO:0032357">
    <property type="term" value="F:oxidized purine DNA binding"/>
    <property type="evidence" value="ECO:0007669"/>
    <property type="project" value="TreeGrafter"/>
</dbReference>
<keyword evidence="8 14" id="KW-0227">DNA damage</keyword>
<dbReference type="SMART" id="SM00478">
    <property type="entry name" value="ENDO3c"/>
    <property type="match status" value="1"/>
</dbReference>
<dbReference type="NCBIfam" id="TIGR01084">
    <property type="entry name" value="mutY"/>
    <property type="match status" value="1"/>
</dbReference>
<dbReference type="EC" id="3.2.2.31" evidence="4 14"/>
<dbReference type="PANTHER" id="PTHR42944">
    <property type="entry name" value="ADENINE DNA GLYCOSYLASE"/>
    <property type="match status" value="1"/>
</dbReference>
<evidence type="ECO:0000256" key="10">
    <source>
        <dbReference type="ARBA" id="ARBA00023004"/>
    </source>
</evidence>
<dbReference type="InterPro" id="IPR029119">
    <property type="entry name" value="MutY_C"/>
</dbReference>
<dbReference type="GO" id="GO:0051539">
    <property type="term" value="F:4 iron, 4 sulfur cluster binding"/>
    <property type="evidence" value="ECO:0007669"/>
    <property type="project" value="UniProtKB-UniRule"/>
</dbReference>
<dbReference type="Pfam" id="PF00730">
    <property type="entry name" value="HhH-GPD"/>
    <property type="match status" value="1"/>
</dbReference>
<dbReference type="CDD" id="cd03431">
    <property type="entry name" value="NUDIX_DNA_Glycosylase_C-MutY"/>
    <property type="match status" value="1"/>
</dbReference>
<comment type="cofactor">
    <cofactor evidence="14">
        <name>[4Fe-4S] cluster</name>
        <dbReference type="ChEBI" id="CHEBI:49883"/>
    </cofactor>
    <text evidence="14">Binds 1 [4Fe-4S] cluster.</text>
</comment>
<name>A0A255ZVT4_9FLAO</name>
<evidence type="ECO:0000313" key="16">
    <source>
        <dbReference type="EMBL" id="OYQ45512.1"/>
    </source>
</evidence>
<dbReference type="Gene3D" id="1.10.340.30">
    <property type="entry name" value="Hypothetical protein, domain 2"/>
    <property type="match status" value="1"/>
</dbReference>
<dbReference type="InterPro" id="IPR011257">
    <property type="entry name" value="DNA_glycosylase"/>
</dbReference>
<dbReference type="GO" id="GO:0000701">
    <property type="term" value="F:purine-specific mismatch base pair DNA N-glycosylase activity"/>
    <property type="evidence" value="ECO:0007669"/>
    <property type="project" value="UniProtKB-EC"/>
</dbReference>
<dbReference type="Proteomes" id="UP000216035">
    <property type="component" value="Unassembled WGS sequence"/>
</dbReference>
<comment type="caution">
    <text evidence="16">The sequence shown here is derived from an EMBL/GenBank/DDBJ whole genome shotgun (WGS) entry which is preliminary data.</text>
</comment>
<evidence type="ECO:0000313" key="17">
    <source>
        <dbReference type="Proteomes" id="UP000216035"/>
    </source>
</evidence>
<dbReference type="InterPro" id="IPR023170">
    <property type="entry name" value="HhH_base_excis_C"/>
</dbReference>
<evidence type="ECO:0000256" key="5">
    <source>
        <dbReference type="ARBA" id="ARBA00022023"/>
    </source>
</evidence>
<comment type="function">
    <text evidence="2">Adenine glycosylase active on G-A mispairs. MutY also corrects error-prone DNA synthesis past GO lesions which are due to the oxidatively damaged form of guanine: 7,8-dihydro-8-oxoguanine (8-oxo-dGTP).</text>
</comment>
<reference evidence="16 17" key="1">
    <citation type="submission" date="2017-07" db="EMBL/GenBank/DDBJ databases">
        <title>Flavobacterium cyanobacteriorum sp. nov., isolated from cyanobacterial aggregates in a eutrophic lake.</title>
        <authorList>
            <person name="Cai H."/>
        </authorList>
    </citation>
    <scope>NUCLEOTIDE SEQUENCE [LARGE SCALE GENOMIC DNA]</scope>
    <source>
        <strain evidence="16 17">TH167</strain>
    </source>
</reference>
<dbReference type="SUPFAM" id="SSF48150">
    <property type="entry name" value="DNA-glycosylase"/>
    <property type="match status" value="1"/>
</dbReference>
<evidence type="ECO:0000256" key="2">
    <source>
        <dbReference type="ARBA" id="ARBA00002933"/>
    </source>
</evidence>
<dbReference type="GO" id="GO:0034039">
    <property type="term" value="F:8-oxo-7,8-dihydroguanine DNA N-glycosylase activity"/>
    <property type="evidence" value="ECO:0007669"/>
    <property type="project" value="TreeGrafter"/>
</dbReference>
<keyword evidence="10 14" id="KW-0408">Iron</keyword>
<dbReference type="PANTHER" id="PTHR42944:SF1">
    <property type="entry name" value="ADENINE DNA GLYCOSYLASE"/>
    <property type="match status" value="1"/>
</dbReference>
<comment type="catalytic activity">
    <reaction evidence="1 14">
        <text>Hydrolyzes free adenine bases from 7,8-dihydro-8-oxoguanine:adenine mismatched double-stranded DNA, leaving an apurinic site.</text>
        <dbReference type="EC" id="3.2.2.31"/>
    </reaction>
</comment>
<dbReference type="RefSeq" id="WP_094485849.1">
    <property type="nucleotide sequence ID" value="NZ_NOXX01000180.1"/>
</dbReference>
<keyword evidence="11" id="KW-0411">Iron-sulfur</keyword>
<dbReference type="InterPro" id="IPR005760">
    <property type="entry name" value="A/G_AdeGlyc_MutY"/>
</dbReference>
<keyword evidence="9" id="KW-0378">Hydrolase</keyword>
<dbReference type="GO" id="GO:0046872">
    <property type="term" value="F:metal ion binding"/>
    <property type="evidence" value="ECO:0007669"/>
    <property type="project" value="UniProtKB-UniRule"/>
</dbReference>
<evidence type="ECO:0000256" key="9">
    <source>
        <dbReference type="ARBA" id="ARBA00022801"/>
    </source>
</evidence>
<comment type="similarity">
    <text evidence="3 14">Belongs to the Nth/MutY family.</text>
</comment>
<evidence type="ECO:0000256" key="3">
    <source>
        <dbReference type="ARBA" id="ARBA00008343"/>
    </source>
</evidence>
<organism evidence="16 17">
    <name type="scientific">Flavobacterium aurantiibacter</name>
    <dbReference type="NCBI Taxonomy" id="2023067"/>
    <lineage>
        <taxon>Bacteria</taxon>
        <taxon>Pseudomonadati</taxon>
        <taxon>Bacteroidota</taxon>
        <taxon>Flavobacteriia</taxon>
        <taxon>Flavobacteriales</taxon>
        <taxon>Flavobacteriaceae</taxon>
        <taxon>Flavobacterium</taxon>
    </lineage>
</organism>
<dbReference type="Pfam" id="PF14815">
    <property type="entry name" value="NUDIX_4"/>
    <property type="match status" value="1"/>
</dbReference>
<dbReference type="FunFam" id="1.10.340.30:FF:000002">
    <property type="entry name" value="Adenine DNA glycosylase"/>
    <property type="match status" value="1"/>
</dbReference>
<keyword evidence="12" id="KW-0234">DNA repair</keyword>
<dbReference type="Pfam" id="PF00633">
    <property type="entry name" value="HHH"/>
    <property type="match status" value="1"/>
</dbReference>
<dbReference type="GO" id="GO:0035485">
    <property type="term" value="F:adenine/guanine mispair binding"/>
    <property type="evidence" value="ECO:0007669"/>
    <property type="project" value="TreeGrafter"/>
</dbReference>
<dbReference type="SUPFAM" id="SSF55811">
    <property type="entry name" value="Nudix"/>
    <property type="match status" value="1"/>
</dbReference>
<feature type="domain" description="HhH-GPD" evidence="15">
    <location>
        <begin position="35"/>
        <end position="186"/>
    </location>
</feature>
<keyword evidence="13 14" id="KW-0326">Glycosidase</keyword>
<gene>
    <name evidence="16" type="primary">mutY</name>
    <name evidence="16" type="ORF">CHX27_05950</name>
</gene>
<dbReference type="InterPro" id="IPR044298">
    <property type="entry name" value="MIG/MutY"/>
</dbReference>
<keyword evidence="17" id="KW-1185">Reference proteome</keyword>
<dbReference type="Gene3D" id="1.10.1670.10">
    <property type="entry name" value="Helix-hairpin-Helix base-excision DNA repair enzymes (C-terminal)"/>
    <property type="match status" value="1"/>
</dbReference>
<evidence type="ECO:0000256" key="8">
    <source>
        <dbReference type="ARBA" id="ARBA00022763"/>
    </source>
</evidence>
<dbReference type="InterPro" id="IPR000445">
    <property type="entry name" value="HhH_motif"/>
</dbReference>
<dbReference type="GO" id="GO:0006284">
    <property type="term" value="P:base-excision repair"/>
    <property type="evidence" value="ECO:0007669"/>
    <property type="project" value="UniProtKB-UniRule"/>
</dbReference>
<dbReference type="InterPro" id="IPR015797">
    <property type="entry name" value="NUDIX_hydrolase-like_dom_sf"/>
</dbReference>
<evidence type="ECO:0000256" key="13">
    <source>
        <dbReference type="ARBA" id="ARBA00023295"/>
    </source>
</evidence>
<evidence type="ECO:0000259" key="15">
    <source>
        <dbReference type="SMART" id="SM00478"/>
    </source>
</evidence>
<keyword evidence="7" id="KW-0479">Metal-binding</keyword>